<organism evidence="2 3">
    <name type="scientific">Sphaerobolus stellatus (strain SS14)</name>
    <dbReference type="NCBI Taxonomy" id="990650"/>
    <lineage>
        <taxon>Eukaryota</taxon>
        <taxon>Fungi</taxon>
        <taxon>Dikarya</taxon>
        <taxon>Basidiomycota</taxon>
        <taxon>Agaricomycotina</taxon>
        <taxon>Agaricomycetes</taxon>
        <taxon>Phallomycetidae</taxon>
        <taxon>Geastrales</taxon>
        <taxon>Sphaerobolaceae</taxon>
        <taxon>Sphaerobolus</taxon>
    </lineage>
</organism>
<evidence type="ECO:0008006" key="4">
    <source>
        <dbReference type="Google" id="ProtNLM"/>
    </source>
</evidence>
<dbReference type="EMBL" id="KN837121">
    <property type="protein sequence ID" value="KIJ43671.1"/>
    <property type="molecule type" value="Genomic_DNA"/>
</dbReference>
<feature type="compositionally biased region" description="Polar residues" evidence="1">
    <location>
        <begin position="20"/>
        <end position="40"/>
    </location>
</feature>
<evidence type="ECO:0000313" key="2">
    <source>
        <dbReference type="EMBL" id="KIJ43671.1"/>
    </source>
</evidence>
<evidence type="ECO:0000256" key="1">
    <source>
        <dbReference type="SAM" id="MobiDB-lite"/>
    </source>
</evidence>
<evidence type="ECO:0000313" key="3">
    <source>
        <dbReference type="Proteomes" id="UP000054279"/>
    </source>
</evidence>
<dbReference type="HOGENOM" id="CLU_054814_0_0_1"/>
<accession>A0A0C9VYT3</accession>
<reference evidence="2 3" key="1">
    <citation type="submission" date="2014-06" db="EMBL/GenBank/DDBJ databases">
        <title>Evolutionary Origins and Diversification of the Mycorrhizal Mutualists.</title>
        <authorList>
            <consortium name="DOE Joint Genome Institute"/>
            <consortium name="Mycorrhizal Genomics Consortium"/>
            <person name="Kohler A."/>
            <person name="Kuo A."/>
            <person name="Nagy L.G."/>
            <person name="Floudas D."/>
            <person name="Copeland A."/>
            <person name="Barry K.W."/>
            <person name="Cichocki N."/>
            <person name="Veneault-Fourrey C."/>
            <person name="LaButti K."/>
            <person name="Lindquist E.A."/>
            <person name="Lipzen A."/>
            <person name="Lundell T."/>
            <person name="Morin E."/>
            <person name="Murat C."/>
            <person name="Riley R."/>
            <person name="Ohm R."/>
            <person name="Sun H."/>
            <person name="Tunlid A."/>
            <person name="Henrissat B."/>
            <person name="Grigoriev I.V."/>
            <person name="Hibbett D.S."/>
            <person name="Martin F."/>
        </authorList>
    </citation>
    <scope>NUCLEOTIDE SEQUENCE [LARGE SCALE GENOMIC DNA]</scope>
    <source>
        <strain evidence="2 3">SS14</strain>
    </source>
</reference>
<sequence length="346" mass="38953">MLDEAILHLHLAQLKPMPVTRSQKQSKPSAARQKSTTRISPSPVDIEDASPEPASDSEVIESAGNNKHVQNAKSPHWQAWQDRYLAKEVFAERPFLVGHRGAASAWDALAAKLLEDIMRDESVIDRTGAACRGRFRRLVKAHNKDNTRSLQKTGTDEQVDEHVKIMTDLVALVNEHQASKEEFTRTSKRQQVLQQKAAEQMRDASTTGCVPRKTLADVAQLDGATVREKQGQRKRKSTQSSAHSGSEKENIGAGACKRARHQSAIKKALIQHEETDQKQLKEVLVRDDQRHKELRGGLDRMADSITQLSDAVRIQSDRETERNAQQMELMKMVNTLLQNQVHNWYA</sequence>
<name>A0A0C9VYT3_SPHS4</name>
<dbReference type="AlphaFoldDB" id="A0A0C9VYT3"/>
<dbReference type="Proteomes" id="UP000054279">
    <property type="component" value="Unassembled WGS sequence"/>
</dbReference>
<proteinExistence type="predicted"/>
<dbReference type="OrthoDB" id="3265199at2759"/>
<feature type="region of interest" description="Disordered" evidence="1">
    <location>
        <begin position="220"/>
        <end position="258"/>
    </location>
</feature>
<feature type="region of interest" description="Disordered" evidence="1">
    <location>
        <begin position="16"/>
        <end position="60"/>
    </location>
</feature>
<keyword evidence="3" id="KW-1185">Reference proteome</keyword>
<gene>
    <name evidence="2" type="ORF">M422DRAFT_252912</name>
</gene>
<protein>
    <recommendedName>
        <fullName evidence="4">Myb-like domain-containing protein</fullName>
    </recommendedName>
</protein>